<accession>A0A0C3CPY4</accession>
<name>A0A0C3CPY4_HEBCY</name>
<keyword evidence="2" id="KW-1185">Reference proteome</keyword>
<dbReference type="AlphaFoldDB" id="A0A0C3CPY4"/>
<reference evidence="2" key="2">
    <citation type="submission" date="2015-01" db="EMBL/GenBank/DDBJ databases">
        <title>Evolutionary Origins and Diversification of the Mycorrhizal Mutualists.</title>
        <authorList>
            <consortium name="DOE Joint Genome Institute"/>
            <consortium name="Mycorrhizal Genomics Consortium"/>
            <person name="Kohler A."/>
            <person name="Kuo A."/>
            <person name="Nagy L.G."/>
            <person name="Floudas D."/>
            <person name="Copeland A."/>
            <person name="Barry K.W."/>
            <person name="Cichocki N."/>
            <person name="Veneault-Fourrey C."/>
            <person name="LaButti K."/>
            <person name="Lindquist E.A."/>
            <person name="Lipzen A."/>
            <person name="Lundell T."/>
            <person name="Morin E."/>
            <person name="Murat C."/>
            <person name="Riley R."/>
            <person name="Ohm R."/>
            <person name="Sun H."/>
            <person name="Tunlid A."/>
            <person name="Henrissat B."/>
            <person name="Grigoriev I.V."/>
            <person name="Hibbett D.S."/>
            <person name="Martin F."/>
        </authorList>
    </citation>
    <scope>NUCLEOTIDE SEQUENCE [LARGE SCALE GENOMIC DNA]</scope>
    <source>
        <strain evidence="2">h7</strain>
    </source>
</reference>
<evidence type="ECO:0000313" key="1">
    <source>
        <dbReference type="EMBL" id="KIM45951.1"/>
    </source>
</evidence>
<gene>
    <name evidence="1" type="ORF">M413DRAFT_298493</name>
</gene>
<dbReference type="HOGENOM" id="CLU_2027022_0_0_1"/>
<organism evidence="1 2">
    <name type="scientific">Hebeloma cylindrosporum</name>
    <dbReference type="NCBI Taxonomy" id="76867"/>
    <lineage>
        <taxon>Eukaryota</taxon>
        <taxon>Fungi</taxon>
        <taxon>Dikarya</taxon>
        <taxon>Basidiomycota</taxon>
        <taxon>Agaricomycotina</taxon>
        <taxon>Agaricomycetes</taxon>
        <taxon>Agaricomycetidae</taxon>
        <taxon>Agaricales</taxon>
        <taxon>Agaricineae</taxon>
        <taxon>Hymenogastraceae</taxon>
        <taxon>Hebeloma</taxon>
    </lineage>
</organism>
<proteinExistence type="predicted"/>
<dbReference type="EMBL" id="KN831771">
    <property type="protein sequence ID" value="KIM45951.1"/>
    <property type="molecule type" value="Genomic_DNA"/>
</dbReference>
<sequence length="122" mass="14161">MDASTYPRQGQLDLYPWSYLWHQIDSRNVIALCHLSLSRVPKCLDVAYDQVKAQCGRSSAATTDMIPHFETLRCFLTITLEFKNRHSYVYISGISDSRPQLDVHIPGSDLNSRFRTLDRRKR</sequence>
<reference evidence="1 2" key="1">
    <citation type="submission" date="2014-04" db="EMBL/GenBank/DDBJ databases">
        <authorList>
            <consortium name="DOE Joint Genome Institute"/>
            <person name="Kuo A."/>
            <person name="Gay G."/>
            <person name="Dore J."/>
            <person name="Kohler A."/>
            <person name="Nagy L.G."/>
            <person name="Floudas D."/>
            <person name="Copeland A."/>
            <person name="Barry K.W."/>
            <person name="Cichocki N."/>
            <person name="Veneault-Fourrey C."/>
            <person name="LaButti K."/>
            <person name="Lindquist E.A."/>
            <person name="Lipzen A."/>
            <person name="Lundell T."/>
            <person name="Morin E."/>
            <person name="Murat C."/>
            <person name="Sun H."/>
            <person name="Tunlid A."/>
            <person name="Henrissat B."/>
            <person name="Grigoriev I.V."/>
            <person name="Hibbett D.S."/>
            <person name="Martin F."/>
            <person name="Nordberg H.P."/>
            <person name="Cantor M.N."/>
            <person name="Hua S.X."/>
        </authorList>
    </citation>
    <scope>NUCLEOTIDE SEQUENCE [LARGE SCALE GENOMIC DNA]</scope>
    <source>
        <strain evidence="2">h7</strain>
    </source>
</reference>
<protein>
    <submittedName>
        <fullName evidence="1">Uncharacterized protein</fullName>
    </submittedName>
</protein>
<dbReference type="Proteomes" id="UP000053424">
    <property type="component" value="Unassembled WGS sequence"/>
</dbReference>
<evidence type="ECO:0000313" key="2">
    <source>
        <dbReference type="Proteomes" id="UP000053424"/>
    </source>
</evidence>